<dbReference type="UniPathway" id="UPA00185">
    <property type="reaction ID" value="UER00282"/>
</dbReference>
<feature type="domain" description="Aldehyde dehydrogenase" evidence="6">
    <location>
        <begin position="19"/>
        <end position="466"/>
    </location>
</feature>
<accession>A0A0W0TBZ5</accession>
<dbReference type="InterPro" id="IPR017649">
    <property type="entry name" value="SuccinylGlu_semiald_DH_AstD"/>
</dbReference>
<dbReference type="Pfam" id="PF00171">
    <property type="entry name" value="Aldedh"/>
    <property type="match status" value="1"/>
</dbReference>
<evidence type="ECO:0000256" key="5">
    <source>
        <dbReference type="PROSITE-ProRule" id="PRU10007"/>
    </source>
</evidence>
<protein>
    <recommendedName>
        <fullName evidence="4">N-succinylglutamate 5-semialdehyde dehydrogenase</fullName>
        <ecNumber evidence="4">1.2.1.71</ecNumber>
    </recommendedName>
    <alternativeName>
        <fullName evidence="4">Succinylglutamic semialdehyde dehydrogenase</fullName>
        <shortName evidence="4">SGSD</shortName>
    </alternativeName>
</protein>
<dbReference type="InterPro" id="IPR016162">
    <property type="entry name" value="Ald_DH_N"/>
</dbReference>
<evidence type="ECO:0000256" key="2">
    <source>
        <dbReference type="ARBA" id="ARBA00023002"/>
    </source>
</evidence>
<dbReference type="EC" id="1.2.1.71" evidence="4"/>
<dbReference type="GO" id="GO:0043824">
    <property type="term" value="F:succinylglutamate-semialdehyde dehydrogenase activity"/>
    <property type="evidence" value="ECO:0007669"/>
    <property type="project" value="UniProtKB-EC"/>
</dbReference>
<keyword evidence="1 4" id="KW-0056">Arginine metabolism</keyword>
<comment type="similarity">
    <text evidence="4">Belongs to the aldehyde dehydrogenase family. AstD subfamily.</text>
</comment>
<dbReference type="HAMAP" id="MF_01174">
    <property type="entry name" value="Aldedh_AstD"/>
    <property type="match status" value="1"/>
</dbReference>
<dbReference type="Gene3D" id="3.40.309.10">
    <property type="entry name" value="Aldehyde Dehydrogenase, Chain A, domain 2"/>
    <property type="match status" value="1"/>
</dbReference>
<feature type="active site" evidence="4 5">
    <location>
        <position position="252"/>
    </location>
</feature>
<comment type="pathway">
    <text evidence="4">Amino-acid degradation; L-arginine degradation via AST pathway; L-glutamate and succinate from L-arginine: step 4/5.</text>
</comment>
<dbReference type="InterPro" id="IPR016163">
    <property type="entry name" value="Ald_DH_C"/>
</dbReference>
<reference evidence="7 8" key="1">
    <citation type="submission" date="2015-11" db="EMBL/GenBank/DDBJ databases">
        <title>Genomic analysis of 38 Legionella species identifies large and diverse effector repertoires.</title>
        <authorList>
            <person name="Burstein D."/>
            <person name="Amaro F."/>
            <person name="Zusman T."/>
            <person name="Lifshitz Z."/>
            <person name="Cohen O."/>
            <person name="Gilbert J.A."/>
            <person name="Pupko T."/>
            <person name="Shuman H.A."/>
            <person name="Segal G."/>
        </authorList>
    </citation>
    <scope>NUCLEOTIDE SEQUENCE [LARGE SCALE GENOMIC DNA]</scope>
    <source>
        <strain evidence="7 8">ATCC 700990</strain>
    </source>
</reference>
<proteinExistence type="inferred from homology"/>
<evidence type="ECO:0000256" key="4">
    <source>
        <dbReference type="HAMAP-Rule" id="MF_01174"/>
    </source>
</evidence>
<dbReference type="Gene3D" id="3.40.605.10">
    <property type="entry name" value="Aldehyde Dehydrogenase, Chain A, domain 1"/>
    <property type="match status" value="1"/>
</dbReference>
<dbReference type="GO" id="GO:0019545">
    <property type="term" value="P:L-arginine catabolic process to succinate"/>
    <property type="evidence" value="ECO:0007669"/>
    <property type="project" value="UniProtKB-UniRule"/>
</dbReference>
<keyword evidence="2 4" id="KW-0560">Oxidoreductase</keyword>
<dbReference type="RefSeq" id="WP_058494780.1">
    <property type="nucleotide sequence ID" value="NZ_CAAAIU010000003.1"/>
</dbReference>
<dbReference type="NCBIfam" id="TIGR03240">
    <property type="entry name" value="arg_catab_astD"/>
    <property type="match status" value="1"/>
</dbReference>
<evidence type="ECO:0000313" key="8">
    <source>
        <dbReference type="Proteomes" id="UP000054736"/>
    </source>
</evidence>
<dbReference type="EMBL" id="LNXY01000003">
    <property type="protein sequence ID" value="KTC93056.1"/>
    <property type="molecule type" value="Genomic_DNA"/>
</dbReference>
<comment type="caution">
    <text evidence="7">The sequence shown here is derived from an EMBL/GenBank/DDBJ whole genome shotgun (WGS) entry which is preliminary data.</text>
</comment>
<keyword evidence="8" id="KW-1185">Reference proteome</keyword>
<keyword evidence="3 4" id="KW-0520">NAD</keyword>
<comment type="function">
    <text evidence="4">Catalyzes the NAD-dependent reduction of succinylglutamate semialdehyde into succinylglutamate.</text>
</comment>
<dbReference type="PROSITE" id="PS00687">
    <property type="entry name" value="ALDEHYDE_DEHYDR_GLU"/>
    <property type="match status" value="1"/>
</dbReference>
<sequence>MINPPQPGKTADHYIDGHWINGQGENFISKNPADGSILWRGRNATNEEVALACDAAHLALPYWSSLNLETRAQYLHHFAQEVEARRQELAFLIALETGKPLWEAQTEVSAVVSKVNLSVQAYQDRNAEKQATLQEVNACLRYKPHGVAAVLGAFNFPAHLSNGHIVPALLAGNTVVYKPSELAPAVAQFIMQCWHESGLPKGVLNCVQGNGDSGKALLSSDLQAVYFTGSYKTGKQIHQHFSDKPEVILALEMGGNNPLIIDEIKNVNAAVYHSILSSMITAGQRCTCARRLFVPNNLNGERFLKQFIKNCQSLRVGKFNDQPEPFMGPVINYEHAQAHLHTQQELIHLGGKSLLAMSLLAENTGLLSPGIIDMTEVSRAPDEEIFGPFVQIYRYDDFDEAIALANQTRYGLSAGLLSDSPERYQQFYKHIRAGLINWNRPTTGAVSNLPFGGVGCSGNHRPSAYFATDYCSYPIASLEQPQLSTPEELLPGIHLE</sequence>
<evidence type="ECO:0000313" key="7">
    <source>
        <dbReference type="EMBL" id="KTC93056.1"/>
    </source>
</evidence>
<dbReference type="CDD" id="cd07095">
    <property type="entry name" value="ALDH_SGSD_AstD"/>
    <property type="match status" value="1"/>
</dbReference>
<organism evidence="7 8">
    <name type="scientific">Legionella drozanskii LLAP-1</name>
    <dbReference type="NCBI Taxonomy" id="1212489"/>
    <lineage>
        <taxon>Bacteria</taxon>
        <taxon>Pseudomonadati</taxon>
        <taxon>Pseudomonadota</taxon>
        <taxon>Gammaproteobacteria</taxon>
        <taxon>Legionellales</taxon>
        <taxon>Legionellaceae</taxon>
        <taxon>Legionella</taxon>
    </lineage>
</organism>
<dbReference type="FunFam" id="3.40.605.10:FF:000010">
    <property type="entry name" value="N-succinylglutamate 5-semialdehyde dehydrogenase"/>
    <property type="match status" value="1"/>
</dbReference>
<dbReference type="SUPFAM" id="SSF53720">
    <property type="entry name" value="ALDH-like"/>
    <property type="match status" value="1"/>
</dbReference>
<evidence type="ECO:0000256" key="1">
    <source>
        <dbReference type="ARBA" id="ARBA00022503"/>
    </source>
</evidence>
<feature type="active site" evidence="4">
    <location>
        <position position="286"/>
    </location>
</feature>
<dbReference type="GO" id="GO:0019544">
    <property type="term" value="P:L-arginine catabolic process to L-glutamate"/>
    <property type="evidence" value="ECO:0007669"/>
    <property type="project" value="UniProtKB-UniRule"/>
</dbReference>
<dbReference type="AlphaFoldDB" id="A0A0W0TBZ5"/>
<evidence type="ECO:0000259" key="6">
    <source>
        <dbReference type="Pfam" id="PF00171"/>
    </source>
</evidence>
<comment type="catalytic activity">
    <reaction evidence="4">
        <text>N-succinyl-L-glutamate 5-semialdehyde + NAD(+) + H2O = N-succinyl-L-glutamate + NADH + 2 H(+)</text>
        <dbReference type="Rhea" id="RHEA:10812"/>
        <dbReference type="ChEBI" id="CHEBI:15377"/>
        <dbReference type="ChEBI" id="CHEBI:15378"/>
        <dbReference type="ChEBI" id="CHEBI:57540"/>
        <dbReference type="ChEBI" id="CHEBI:57945"/>
        <dbReference type="ChEBI" id="CHEBI:58520"/>
        <dbReference type="ChEBI" id="CHEBI:58763"/>
        <dbReference type="EC" id="1.2.1.71"/>
    </reaction>
</comment>
<feature type="binding site" evidence="4">
    <location>
        <begin position="229"/>
        <end position="234"/>
    </location>
    <ligand>
        <name>NAD(+)</name>
        <dbReference type="ChEBI" id="CHEBI:57540"/>
    </ligand>
</feature>
<dbReference type="STRING" id="1212489.Ldro_0427"/>
<dbReference type="InterPro" id="IPR016161">
    <property type="entry name" value="Ald_DH/histidinol_DH"/>
</dbReference>
<dbReference type="OrthoDB" id="9812625at2"/>
<evidence type="ECO:0000256" key="3">
    <source>
        <dbReference type="ARBA" id="ARBA00023027"/>
    </source>
</evidence>
<dbReference type="InterPro" id="IPR029510">
    <property type="entry name" value="Ald_DH_CS_GLU"/>
</dbReference>
<name>A0A0W0TBZ5_9GAMM</name>
<dbReference type="PANTHER" id="PTHR11699">
    <property type="entry name" value="ALDEHYDE DEHYDROGENASE-RELATED"/>
    <property type="match status" value="1"/>
</dbReference>
<gene>
    <name evidence="4" type="primary">astD</name>
    <name evidence="7" type="ORF">Ldro_0427</name>
</gene>
<dbReference type="PATRIC" id="fig|1212489.4.peg.441"/>
<dbReference type="InterPro" id="IPR015590">
    <property type="entry name" value="Aldehyde_DH_dom"/>
</dbReference>
<dbReference type="NCBIfam" id="NF006992">
    <property type="entry name" value="PRK09457.1"/>
    <property type="match status" value="1"/>
</dbReference>
<dbReference type="Proteomes" id="UP000054736">
    <property type="component" value="Unassembled WGS sequence"/>
</dbReference>